<evidence type="ECO:0000256" key="4">
    <source>
        <dbReference type="ARBA" id="ARBA00022784"/>
    </source>
</evidence>
<sequence>MFLSLLETSTVPSSSLVNPLRSNTKKRSPVRFGKGVAYTSCEQKQSKEGDNYTIDRRNVLLGLGGVFGASATIGSQGKIAMGAPVAPPDLSKCHLATDAANGEQGYCCPPYSTADIKPFVPPTDGILRRRRPAHKLNRKQIEDFERGIQLMKELPATDPWNYYQQATIHCTYCNGAFDQVGFPDVLLQIHGSWLFAPWHRYYVYFWERILGKLLNDPTFAIPYWSWDTPEGMFMPGMYLDQSSPLYNDNRNHNHYTALLDYDYTFGAPNPTPQQYEEVKIRNLKKIENMFTETIGAPSLFLGGPLSAGQEPKDIAGALENLHGLLHQWTGPEAIPRHDMGNLYTAARDTMFFGHHANVDRLWDIYRNLRGNKVEFNSPDWLDASFIFYDENRQVVNCKIRDCLTSENLGYTYTTERQAWKDNKRSYKKLRRGRKRSAGESLSLTPVSEFGSAPRALNSTIRVLVKRPKVSRSTDEKDEALEVVVVEGIKFSHGKSIKFDVYIAKPIEGLVGPDLGELAGTFTRVTHTHHQKGKTDATSKIELGVTKLLDDIEAEASESLVVSLVPRNGDVTIGGIRDCLTSENLGYTYTTERQAWKDIKRSYKKLRRGRKRSAGESLSLTPVSEFGSAPRALNSTIRVLVQRPKVSRSTDEKEEALEVVVVEGIMSGHGQSTKFDVYIDKPIEGLVGPELGELAGSFVRVTHTHNKKGKEDATSKIELGITKLLNDIEAEASESLVVSLVPQHGDVTIGGVRIDLFESDI</sequence>
<reference evidence="12 13" key="1">
    <citation type="submission" date="2020-06" db="EMBL/GenBank/DDBJ databases">
        <title>Transcriptomic and genomic resources for Thalictrum thalictroides and T. hernandezii: Facilitating candidate gene discovery in an emerging model plant lineage.</title>
        <authorList>
            <person name="Arias T."/>
            <person name="Riano-Pachon D.M."/>
            <person name="Di Stilio V.S."/>
        </authorList>
    </citation>
    <scope>NUCLEOTIDE SEQUENCE [LARGE SCALE GENOMIC DNA]</scope>
    <source>
        <strain evidence="13">cv. WT478/WT964</strain>
        <tissue evidence="12">Leaves</tissue>
    </source>
</reference>
<dbReference type="InterPro" id="IPR022740">
    <property type="entry name" value="Polyphenol_oxidase_C"/>
</dbReference>
<dbReference type="InterPro" id="IPR022739">
    <property type="entry name" value="Polyphenol_oxidase_cen"/>
</dbReference>
<dbReference type="EMBL" id="JABWDY010005795">
    <property type="protein sequence ID" value="KAF5204160.1"/>
    <property type="molecule type" value="Genomic_DNA"/>
</dbReference>
<evidence type="ECO:0000256" key="5">
    <source>
        <dbReference type="ARBA" id="ARBA00023002"/>
    </source>
</evidence>
<dbReference type="Pfam" id="PF00264">
    <property type="entry name" value="Tyrosinase"/>
    <property type="match status" value="1"/>
</dbReference>
<dbReference type="InterPro" id="IPR002227">
    <property type="entry name" value="Tyrosinase_Cu-bd"/>
</dbReference>
<evidence type="ECO:0000256" key="2">
    <source>
        <dbReference type="ARBA" id="ARBA00009928"/>
    </source>
</evidence>
<evidence type="ECO:0000259" key="11">
    <source>
        <dbReference type="Pfam" id="PF12143"/>
    </source>
</evidence>
<comment type="similarity">
    <text evidence="2">Belongs to the tyrosinase family.</text>
</comment>
<keyword evidence="4" id="KW-0883">Thioether bond</keyword>
<feature type="compositionally biased region" description="Polar residues" evidence="8">
    <location>
        <begin position="1"/>
        <end position="22"/>
    </location>
</feature>
<comment type="cofactor">
    <cofactor evidence="1">
        <name>Cu(2+)</name>
        <dbReference type="ChEBI" id="CHEBI:29036"/>
    </cofactor>
</comment>
<evidence type="ECO:0000259" key="9">
    <source>
        <dbReference type="Pfam" id="PF00264"/>
    </source>
</evidence>
<dbReference type="SUPFAM" id="SSF48056">
    <property type="entry name" value="Di-copper centre-containing domain"/>
    <property type="match status" value="1"/>
</dbReference>
<keyword evidence="6" id="KW-0186">Copper</keyword>
<accession>A0A7J6X6F8</accession>
<keyword evidence="5" id="KW-0560">Oxidoreductase</keyword>
<feature type="region of interest" description="Disordered" evidence="8">
    <location>
        <begin position="1"/>
        <end position="28"/>
    </location>
</feature>
<dbReference type="Pfam" id="PF12142">
    <property type="entry name" value="PPO1_DWL"/>
    <property type="match status" value="1"/>
</dbReference>
<gene>
    <name evidence="12" type="ORF">FRX31_006253</name>
</gene>
<evidence type="ECO:0000256" key="6">
    <source>
        <dbReference type="ARBA" id="ARBA00023008"/>
    </source>
</evidence>
<feature type="domain" description="Polyphenol oxidase C-terminal" evidence="11">
    <location>
        <begin position="453"/>
        <end position="576"/>
    </location>
</feature>
<dbReference type="GO" id="GO:0004097">
    <property type="term" value="F:catechol oxidase activity"/>
    <property type="evidence" value="ECO:0007669"/>
    <property type="project" value="InterPro"/>
</dbReference>
<evidence type="ECO:0000256" key="7">
    <source>
        <dbReference type="ARBA" id="ARBA00023157"/>
    </source>
</evidence>
<keyword evidence="7" id="KW-1015">Disulfide bond</keyword>
<dbReference type="Pfam" id="PF12143">
    <property type="entry name" value="PPO1_KFDV"/>
    <property type="match status" value="2"/>
</dbReference>
<evidence type="ECO:0000256" key="3">
    <source>
        <dbReference type="ARBA" id="ARBA00022723"/>
    </source>
</evidence>
<dbReference type="Proteomes" id="UP000554482">
    <property type="component" value="Unassembled WGS sequence"/>
</dbReference>
<dbReference type="PRINTS" id="PR00092">
    <property type="entry name" value="TYROSINASE"/>
</dbReference>
<dbReference type="PANTHER" id="PTHR11474">
    <property type="entry name" value="TYROSINASE FAMILY MEMBER"/>
    <property type="match status" value="1"/>
</dbReference>
<dbReference type="AlphaFoldDB" id="A0A7J6X6F8"/>
<evidence type="ECO:0000259" key="10">
    <source>
        <dbReference type="Pfam" id="PF12142"/>
    </source>
</evidence>
<comment type="caution">
    <text evidence="12">The sequence shown here is derived from an EMBL/GenBank/DDBJ whole genome shotgun (WGS) entry which is preliminary data.</text>
</comment>
<protein>
    <submittedName>
        <fullName evidence="12">Polyphenol oxidase protein</fullName>
    </submittedName>
</protein>
<dbReference type="GO" id="GO:0046872">
    <property type="term" value="F:metal ion binding"/>
    <property type="evidence" value="ECO:0007669"/>
    <property type="project" value="UniProtKB-KW"/>
</dbReference>
<evidence type="ECO:0000313" key="13">
    <source>
        <dbReference type="Proteomes" id="UP000554482"/>
    </source>
</evidence>
<keyword evidence="3" id="KW-0479">Metal-binding</keyword>
<feature type="domain" description="Polyphenol oxidase central" evidence="10">
    <location>
        <begin position="374"/>
        <end position="423"/>
    </location>
</feature>
<dbReference type="OrthoDB" id="6132182at2759"/>
<evidence type="ECO:0000256" key="1">
    <source>
        <dbReference type="ARBA" id="ARBA00001973"/>
    </source>
</evidence>
<dbReference type="InterPro" id="IPR050316">
    <property type="entry name" value="Tyrosinase/Hemocyanin"/>
</dbReference>
<feature type="domain" description="Tyrosinase copper-binding" evidence="9">
    <location>
        <begin position="161"/>
        <end position="367"/>
    </location>
</feature>
<keyword evidence="13" id="KW-1185">Reference proteome</keyword>
<feature type="domain" description="Polyphenol oxidase C-terminal" evidence="11">
    <location>
        <begin position="629"/>
        <end position="754"/>
    </location>
</feature>
<organism evidence="12 13">
    <name type="scientific">Thalictrum thalictroides</name>
    <name type="common">Rue-anemone</name>
    <name type="synonym">Anemone thalictroides</name>
    <dbReference type="NCBI Taxonomy" id="46969"/>
    <lineage>
        <taxon>Eukaryota</taxon>
        <taxon>Viridiplantae</taxon>
        <taxon>Streptophyta</taxon>
        <taxon>Embryophyta</taxon>
        <taxon>Tracheophyta</taxon>
        <taxon>Spermatophyta</taxon>
        <taxon>Magnoliopsida</taxon>
        <taxon>Ranunculales</taxon>
        <taxon>Ranunculaceae</taxon>
        <taxon>Thalictroideae</taxon>
        <taxon>Thalictrum</taxon>
    </lineage>
</organism>
<evidence type="ECO:0000256" key="8">
    <source>
        <dbReference type="SAM" id="MobiDB-lite"/>
    </source>
</evidence>
<dbReference type="PANTHER" id="PTHR11474:SF76">
    <property type="entry name" value="SHKT DOMAIN-CONTAINING PROTEIN"/>
    <property type="match status" value="1"/>
</dbReference>
<dbReference type="Gene3D" id="1.10.1280.10">
    <property type="entry name" value="Di-copper center containing domain from catechol oxidase"/>
    <property type="match status" value="1"/>
</dbReference>
<evidence type="ECO:0000313" key="12">
    <source>
        <dbReference type="EMBL" id="KAF5204160.1"/>
    </source>
</evidence>
<name>A0A7J6X6F8_THATH</name>
<proteinExistence type="inferred from homology"/>
<dbReference type="InterPro" id="IPR008922">
    <property type="entry name" value="Di-copper_centre_dom_sf"/>
</dbReference>